<evidence type="ECO:0000313" key="5">
    <source>
        <dbReference type="EMBL" id="MBC2604313.1"/>
    </source>
</evidence>
<dbReference type="CDD" id="cd07377">
    <property type="entry name" value="WHTH_GntR"/>
    <property type="match status" value="1"/>
</dbReference>
<dbReference type="InterPro" id="IPR046335">
    <property type="entry name" value="LacI/GalR-like_sensor"/>
</dbReference>
<keyword evidence="1" id="KW-0805">Transcription regulation</keyword>
<evidence type="ECO:0000256" key="1">
    <source>
        <dbReference type="ARBA" id="ARBA00023015"/>
    </source>
</evidence>
<reference evidence="5 6" key="1">
    <citation type="submission" date="2020-07" db="EMBL/GenBank/DDBJ databases">
        <authorList>
            <person name="Feng X."/>
        </authorList>
    </citation>
    <scope>NUCLEOTIDE SEQUENCE [LARGE SCALE GENOMIC DNA]</scope>
    <source>
        <strain evidence="5 6">JCM14086</strain>
    </source>
</reference>
<organism evidence="5 6">
    <name type="scientific">Puniceicoccus vermicola</name>
    <dbReference type="NCBI Taxonomy" id="388746"/>
    <lineage>
        <taxon>Bacteria</taxon>
        <taxon>Pseudomonadati</taxon>
        <taxon>Verrucomicrobiota</taxon>
        <taxon>Opitutia</taxon>
        <taxon>Puniceicoccales</taxon>
        <taxon>Puniceicoccaceae</taxon>
        <taxon>Puniceicoccus</taxon>
    </lineage>
</organism>
<keyword evidence="6" id="KW-1185">Reference proteome</keyword>
<dbReference type="GO" id="GO:0003700">
    <property type="term" value="F:DNA-binding transcription factor activity"/>
    <property type="evidence" value="ECO:0007669"/>
    <property type="project" value="InterPro"/>
</dbReference>
<proteinExistence type="predicted"/>
<evidence type="ECO:0000256" key="2">
    <source>
        <dbReference type="ARBA" id="ARBA00023125"/>
    </source>
</evidence>
<keyword evidence="3" id="KW-0804">Transcription</keyword>
<dbReference type="Proteomes" id="UP000525652">
    <property type="component" value="Unassembled WGS sequence"/>
</dbReference>
<dbReference type="InterPro" id="IPR036390">
    <property type="entry name" value="WH_DNA-bd_sf"/>
</dbReference>
<evidence type="ECO:0000256" key="3">
    <source>
        <dbReference type="ARBA" id="ARBA00023163"/>
    </source>
</evidence>
<dbReference type="PANTHER" id="PTHR44846:SF1">
    <property type="entry name" value="MANNOSYL-D-GLYCERATE TRANSPORT_METABOLISM SYSTEM REPRESSOR MNGR-RELATED"/>
    <property type="match status" value="1"/>
</dbReference>
<evidence type="ECO:0000259" key="4">
    <source>
        <dbReference type="PROSITE" id="PS50949"/>
    </source>
</evidence>
<feature type="domain" description="HTH gntR-type" evidence="4">
    <location>
        <begin position="25"/>
        <end position="93"/>
    </location>
</feature>
<dbReference type="PROSITE" id="PS50949">
    <property type="entry name" value="HTH_GNTR"/>
    <property type="match status" value="1"/>
</dbReference>
<dbReference type="Pfam" id="PF13377">
    <property type="entry name" value="Peripla_BP_3"/>
    <property type="match status" value="1"/>
</dbReference>
<dbReference type="Pfam" id="PF00392">
    <property type="entry name" value="GntR"/>
    <property type="match status" value="1"/>
</dbReference>
<dbReference type="InterPro" id="IPR036388">
    <property type="entry name" value="WH-like_DNA-bd_sf"/>
</dbReference>
<protein>
    <submittedName>
        <fullName evidence="5">GntR family transcriptional regulator</fullName>
    </submittedName>
</protein>
<dbReference type="SUPFAM" id="SSF46785">
    <property type="entry name" value="Winged helix' DNA-binding domain"/>
    <property type="match status" value="1"/>
</dbReference>
<keyword evidence="2" id="KW-0238">DNA-binding</keyword>
<sequence length="383" mass="43640">MPKKKTAKNSVEFPEELDFQIQSNEVAYLSITQKIRDLILSRRLLPGTRLPTLPHLAEHWGTNYYTVQTALTPLVNEGLLIRRQRSGTFVAQDTPQMRSIGFYFGAHFWTVNSASFYQGFYLAAREFFEVKGIQVHLFIDTRKPEQQTEPWKPLIDAIKACSVNAVIGSLLNPTNVSWLVNLRAPKVLMTGAVGAGPYRLAFDNHFLEKSFRRLHKRGCKRVGLICSYGFPEFDEVERLARKFELAIKPTWVKRFEGGSHDFEEVGYLAFDAIWSQSERPDGIVIHPDSIGKGVIMSILKHQVKIPEDVNLVMHSNDKVYFHCPLPIDWAVVSVGRLLEESWAHLKKQLKGEVVDVVDVPISFTPRTIKSPPVTRTRRNLKAT</sequence>
<dbReference type="InterPro" id="IPR050679">
    <property type="entry name" value="Bact_HTH_transcr_reg"/>
</dbReference>
<dbReference type="InterPro" id="IPR000524">
    <property type="entry name" value="Tscrpt_reg_HTH_GntR"/>
</dbReference>
<accession>A0A7X1B2B1</accession>
<dbReference type="Gene3D" id="3.40.50.2300">
    <property type="match status" value="2"/>
</dbReference>
<dbReference type="SUPFAM" id="SSF53822">
    <property type="entry name" value="Periplasmic binding protein-like I"/>
    <property type="match status" value="1"/>
</dbReference>
<dbReference type="GO" id="GO:0045892">
    <property type="term" value="P:negative regulation of DNA-templated transcription"/>
    <property type="evidence" value="ECO:0007669"/>
    <property type="project" value="TreeGrafter"/>
</dbReference>
<dbReference type="RefSeq" id="WP_185694926.1">
    <property type="nucleotide sequence ID" value="NZ_JACHVA010000143.1"/>
</dbReference>
<dbReference type="Gene3D" id="1.10.10.10">
    <property type="entry name" value="Winged helix-like DNA-binding domain superfamily/Winged helix DNA-binding domain"/>
    <property type="match status" value="1"/>
</dbReference>
<dbReference type="PANTHER" id="PTHR44846">
    <property type="entry name" value="MANNOSYL-D-GLYCERATE TRANSPORT/METABOLISM SYSTEM REPRESSOR MNGR-RELATED"/>
    <property type="match status" value="1"/>
</dbReference>
<comment type="caution">
    <text evidence="5">The sequence shown here is derived from an EMBL/GenBank/DDBJ whole genome shotgun (WGS) entry which is preliminary data.</text>
</comment>
<dbReference type="InterPro" id="IPR028082">
    <property type="entry name" value="Peripla_BP_I"/>
</dbReference>
<gene>
    <name evidence="5" type="ORF">H5P30_21245</name>
</gene>
<dbReference type="AlphaFoldDB" id="A0A7X1B2B1"/>
<dbReference type="SMART" id="SM00345">
    <property type="entry name" value="HTH_GNTR"/>
    <property type="match status" value="1"/>
</dbReference>
<evidence type="ECO:0000313" key="6">
    <source>
        <dbReference type="Proteomes" id="UP000525652"/>
    </source>
</evidence>
<name>A0A7X1B2B1_9BACT</name>
<dbReference type="GO" id="GO:0003677">
    <property type="term" value="F:DNA binding"/>
    <property type="evidence" value="ECO:0007669"/>
    <property type="project" value="UniProtKB-KW"/>
</dbReference>
<dbReference type="EMBL" id="JACHVA010000143">
    <property type="protein sequence ID" value="MBC2604313.1"/>
    <property type="molecule type" value="Genomic_DNA"/>
</dbReference>